<reference evidence="3 4" key="1">
    <citation type="submission" date="2019-03" db="EMBL/GenBank/DDBJ databases">
        <title>Single cell metagenomics reveals metabolic interactions within the superorganism composed of flagellate Streblomastix strix and complex community of Bacteroidetes bacteria on its surface.</title>
        <authorList>
            <person name="Treitli S.C."/>
            <person name="Kolisko M."/>
            <person name="Husnik F."/>
            <person name="Keeling P."/>
            <person name="Hampl V."/>
        </authorList>
    </citation>
    <scope>NUCLEOTIDE SEQUENCE [LARGE SCALE GENOMIC DNA]</scope>
    <source>
        <strain evidence="3">ST1C</strain>
    </source>
</reference>
<feature type="compositionally biased region" description="Polar residues" evidence="2">
    <location>
        <begin position="39"/>
        <end position="57"/>
    </location>
</feature>
<protein>
    <submittedName>
        <fullName evidence="3">Uncharacterized protein</fullName>
    </submittedName>
</protein>
<name>A0A5J4UWF6_9EUKA</name>
<feature type="region of interest" description="Disordered" evidence="2">
    <location>
        <begin position="274"/>
        <end position="298"/>
    </location>
</feature>
<evidence type="ECO:0000256" key="1">
    <source>
        <dbReference type="SAM" id="Coils"/>
    </source>
</evidence>
<feature type="compositionally biased region" description="Basic and acidic residues" evidence="2">
    <location>
        <begin position="26"/>
        <end position="38"/>
    </location>
</feature>
<sequence>MSATDENTAIKEEQNTISQAEQNTTIKEEQNSTIKEEQNSTSQAEQDNGSEIKQNAVSETKEIAISELKEVAINEIKEVANNEIKEDVISEIKQSSNNVTKEDVKSEIKEIANIEVKQVSVSEAEHKTNSLIEPNDSTNKSTPTKKSKKKKAHKRSKSTIAAHSESVNKQDDLKKHLEFGNEPKRHSKDFERPFKILPPPAINIPFNAKEEQQQQQQQQQQLLNFGSASQLFSNRNLFSSKSASFLEKKMQSLSKQTPQTIFPTSNLQSFVSLQEAQQQQHSMMKSSDTQSSQSSNSFRDVSIGAKYPLIELEEKVRKQEKRIKELEQLLQDGETQQKALKDLVLNFSGKSEQHLKEKVSLLQSILQEEGAQKKNVYIWKEMNKILQLNEPEDEADAQTGMNEVRSRKEEICSSVVKQFLNITDDEGRKQCLDGGIVSGLIQTIEKQPLDSIKSVHSGAIYALTCTKGTKIIQQIASYKPFPALIRIFEHSDMNIVRDGINSTVNIVSVITKCTAIASAHPLYQEISDCQGIDVIYSLFNKQIDKVTQDLSSICIGQLFRAKEIPGQMKADVIAHLKKIASDETNLRKDGAIMALNCLILNAANRQEINRDGFKIPQ</sequence>
<gene>
    <name evidence="3" type="ORF">EZS28_029910</name>
</gene>
<feature type="coiled-coil region" evidence="1">
    <location>
        <begin position="309"/>
        <end position="343"/>
    </location>
</feature>
<evidence type="ECO:0000313" key="3">
    <source>
        <dbReference type="EMBL" id="KAA6374564.1"/>
    </source>
</evidence>
<organism evidence="3 4">
    <name type="scientific">Streblomastix strix</name>
    <dbReference type="NCBI Taxonomy" id="222440"/>
    <lineage>
        <taxon>Eukaryota</taxon>
        <taxon>Metamonada</taxon>
        <taxon>Preaxostyla</taxon>
        <taxon>Oxymonadida</taxon>
        <taxon>Streblomastigidae</taxon>
        <taxon>Streblomastix</taxon>
    </lineage>
</organism>
<accession>A0A5J4UWF6</accession>
<feature type="compositionally biased region" description="Polar residues" evidence="2">
    <location>
        <begin position="15"/>
        <end position="25"/>
    </location>
</feature>
<comment type="caution">
    <text evidence="3">The sequence shown here is derived from an EMBL/GenBank/DDBJ whole genome shotgun (WGS) entry which is preliminary data.</text>
</comment>
<keyword evidence="1" id="KW-0175">Coiled coil</keyword>
<feature type="compositionally biased region" description="Basic residues" evidence="2">
    <location>
        <begin position="143"/>
        <end position="157"/>
    </location>
</feature>
<feature type="region of interest" description="Disordered" evidence="2">
    <location>
        <begin position="119"/>
        <end position="173"/>
    </location>
</feature>
<proteinExistence type="predicted"/>
<dbReference type="Proteomes" id="UP000324800">
    <property type="component" value="Unassembled WGS sequence"/>
</dbReference>
<dbReference type="Gene3D" id="1.25.10.10">
    <property type="entry name" value="Leucine-rich Repeat Variant"/>
    <property type="match status" value="1"/>
</dbReference>
<dbReference type="InterPro" id="IPR011989">
    <property type="entry name" value="ARM-like"/>
</dbReference>
<feature type="region of interest" description="Disordered" evidence="2">
    <location>
        <begin position="1"/>
        <end position="57"/>
    </location>
</feature>
<dbReference type="EMBL" id="SNRW01011878">
    <property type="protein sequence ID" value="KAA6374564.1"/>
    <property type="molecule type" value="Genomic_DNA"/>
</dbReference>
<dbReference type="InterPro" id="IPR016024">
    <property type="entry name" value="ARM-type_fold"/>
</dbReference>
<evidence type="ECO:0000256" key="2">
    <source>
        <dbReference type="SAM" id="MobiDB-lite"/>
    </source>
</evidence>
<dbReference type="SUPFAM" id="SSF48371">
    <property type="entry name" value="ARM repeat"/>
    <property type="match status" value="1"/>
</dbReference>
<dbReference type="AlphaFoldDB" id="A0A5J4UWF6"/>
<feature type="compositionally biased region" description="Low complexity" evidence="2">
    <location>
        <begin position="282"/>
        <end position="298"/>
    </location>
</feature>
<evidence type="ECO:0000313" key="4">
    <source>
        <dbReference type="Proteomes" id="UP000324800"/>
    </source>
</evidence>